<organism evidence="2 3">
    <name type="scientific">Puccinia triticina</name>
    <dbReference type="NCBI Taxonomy" id="208348"/>
    <lineage>
        <taxon>Eukaryota</taxon>
        <taxon>Fungi</taxon>
        <taxon>Dikarya</taxon>
        <taxon>Basidiomycota</taxon>
        <taxon>Pucciniomycotina</taxon>
        <taxon>Pucciniomycetes</taxon>
        <taxon>Pucciniales</taxon>
        <taxon>Pucciniaceae</taxon>
        <taxon>Puccinia</taxon>
    </lineage>
</organism>
<protein>
    <submittedName>
        <fullName evidence="2">Uncharacterized protein</fullName>
    </submittedName>
</protein>
<dbReference type="EMBL" id="CP110425">
    <property type="protein sequence ID" value="WAQ84597.1"/>
    <property type="molecule type" value="Genomic_DNA"/>
</dbReference>
<feature type="region of interest" description="Disordered" evidence="1">
    <location>
        <begin position="170"/>
        <end position="216"/>
    </location>
</feature>
<gene>
    <name evidence="2" type="ORF">PtA15_5A170</name>
</gene>
<evidence type="ECO:0000313" key="2">
    <source>
        <dbReference type="EMBL" id="WAQ84597.1"/>
    </source>
</evidence>
<feature type="compositionally biased region" description="Acidic residues" evidence="1">
    <location>
        <begin position="178"/>
        <end position="195"/>
    </location>
</feature>
<keyword evidence="3" id="KW-1185">Reference proteome</keyword>
<evidence type="ECO:0000313" key="3">
    <source>
        <dbReference type="Proteomes" id="UP001164743"/>
    </source>
</evidence>
<accession>A0ABY7CPA7</accession>
<reference evidence="2" key="1">
    <citation type="submission" date="2022-10" db="EMBL/GenBank/DDBJ databases">
        <title>Puccinia triticina Genome sequencing and assembly.</title>
        <authorList>
            <person name="Li C."/>
        </authorList>
    </citation>
    <scope>NUCLEOTIDE SEQUENCE</scope>
    <source>
        <strain evidence="2">Pt15</strain>
    </source>
</reference>
<sequence>MTQTSSPTHGSLQATPSSIHIRNDSSLVEAQKVIKICQAIEQVKLTPKKFMMAFLKHSDVLVRIRRKLWGAPTGWDGTLEVIKAARDLICKTPAGRMYWKSFILSEAQQCIEKEGCFRDAIATGFYHPPKDIGPEFFEDSAKQSRSKLMRESMPFFYSLLMYKLTGTSNKTTGPNLPSEEDDCLSDASSDSESEESSSYSPAKRNKRCHSVRFLPH</sequence>
<proteinExistence type="predicted"/>
<dbReference type="RefSeq" id="XP_053020152.1">
    <property type="nucleotide sequence ID" value="XM_053168902.1"/>
</dbReference>
<dbReference type="Proteomes" id="UP001164743">
    <property type="component" value="Chromosome 5A"/>
</dbReference>
<feature type="compositionally biased region" description="Basic residues" evidence="1">
    <location>
        <begin position="203"/>
        <end position="216"/>
    </location>
</feature>
<name>A0ABY7CPA7_9BASI</name>
<dbReference type="GeneID" id="77809797"/>
<evidence type="ECO:0000256" key="1">
    <source>
        <dbReference type="SAM" id="MobiDB-lite"/>
    </source>
</evidence>